<dbReference type="EMBL" id="CP116968">
    <property type="protein sequence ID" value="WNM62816.1"/>
    <property type="molecule type" value="Genomic_DNA"/>
</dbReference>
<dbReference type="GO" id="GO:0009424">
    <property type="term" value="C:bacterial-type flagellum hook"/>
    <property type="evidence" value="ECO:0007669"/>
    <property type="project" value="InterPro"/>
</dbReference>
<dbReference type="KEGG" id="nneo:PQG83_03445"/>
<comment type="similarity">
    <text evidence="2">Belongs to the bacterial flagellin family.</text>
</comment>
<keyword evidence="7" id="KW-0969">Cilium</keyword>
<feature type="domain" description="Flagellin C-terminal" evidence="5">
    <location>
        <begin position="302"/>
        <end position="381"/>
    </location>
</feature>
<dbReference type="InterPro" id="IPR046358">
    <property type="entry name" value="Flagellin_C"/>
</dbReference>
<dbReference type="PANTHER" id="PTHR42792">
    <property type="entry name" value="FLAGELLIN"/>
    <property type="match status" value="1"/>
</dbReference>
<dbReference type="InterPro" id="IPR001492">
    <property type="entry name" value="Flagellin"/>
</dbReference>
<evidence type="ECO:0000313" key="7">
    <source>
        <dbReference type="EMBL" id="WNM62816.1"/>
    </source>
</evidence>
<evidence type="ECO:0000313" key="8">
    <source>
        <dbReference type="Proteomes" id="UP001302494"/>
    </source>
</evidence>
<evidence type="ECO:0000259" key="4">
    <source>
        <dbReference type="Pfam" id="PF00669"/>
    </source>
</evidence>
<evidence type="ECO:0000256" key="2">
    <source>
        <dbReference type="ARBA" id="ARBA00005709"/>
    </source>
</evidence>
<evidence type="ECO:0000256" key="1">
    <source>
        <dbReference type="ARBA" id="ARBA00004365"/>
    </source>
</evidence>
<sequence>MRVTDRQQVDALLRAIQGIQRNIGERQEQISSGKRVNRPSDDPAASERINQFRNVLRTTEHRLNTVNEGMGRLNLSDSVLEQAGNTVQRAKELALNMASDTNTSVERRNAAQEVQQLILGLAGIANTQLNGRFVFAGSQTKTEPFVPGSATGSAGIANGGGASVGVSVASAPALQPDAYQIQFTSSTQFDVLNLTTNQTVSSGNTYASGAPFSFDGLDVTISDGGGPPATGDQFFVRVGYTYQGDGAGVEVEVGDGRTVESNVPGDQIFSGPTVDLFQNLQDFHQALVTNDVSGIRAAIGQFDPALSQVNDARATIGARVNRLDTIKEGLDLLSVNTQTLRSNFEDADIAQVASDLATLQNTLEASMSTLARQFQTNLLDFIK</sequence>
<keyword evidence="7" id="KW-0966">Cell projection</keyword>
<keyword evidence="7" id="KW-0282">Flagellum</keyword>
<dbReference type="InterPro" id="IPR013384">
    <property type="entry name" value="Flagell_FlgL"/>
</dbReference>
<dbReference type="SUPFAM" id="SSF64518">
    <property type="entry name" value="Phase 1 flagellin"/>
    <property type="match status" value="1"/>
</dbReference>
<dbReference type="InterPro" id="IPR049119">
    <property type="entry name" value="FlgK_D2-like"/>
</dbReference>
<name>A0AA96GSM6_9BACT</name>
<reference evidence="7 8" key="1">
    <citation type="submission" date="2023-01" db="EMBL/GenBank/DDBJ databases">
        <title>Cultivation and genomic characterization of new, ubiquitous marine nitrite-oxidizing bacteria from the Nitrospirales.</title>
        <authorList>
            <person name="Mueller A.J."/>
            <person name="Daebeler A."/>
            <person name="Herbold C.W."/>
            <person name="Kirkegaard R.H."/>
            <person name="Daims H."/>
        </authorList>
    </citation>
    <scope>NUCLEOTIDE SEQUENCE [LARGE SCALE GENOMIC DNA]</scope>
    <source>
        <strain evidence="7 8">DK</strain>
    </source>
</reference>
<keyword evidence="3" id="KW-0975">Bacterial flagellum</keyword>
<dbReference type="InterPro" id="IPR001029">
    <property type="entry name" value="Flagellin_N"/>
</dbReference>
<evidence type="ECO:0000256" key="3">
    <source>
        <dbReference type="ARBA" id="ARBA00023143"/>
    </source>
</evidence>
<dbReference type="GO" id="GO:0005198">
    <property type="term" value="F:structural molecule activity"/>
    <property type="evidence" value="ECO:0007669"/>
    <property type="project" value="InterPro"/>
</dbReference>
<dbReference type="Proteomes" id="UP001302494">
    <property type="component" value="Chromosome"/>
</dbReference>
<dbReference type="Pfam" id="PF00669">
    <property type="entry name" value="Flagellin_N"/>
    <property type="match status" value="1"/>
</dbReference>
<dbReference type="GO" id="GO:0071973">
    <property type="term" value="P:bacterial-type flagellum-dependent cell motility"/>
    <property type="evidence" value="ECO:0007669"/>
    <property type="project" value="InterPro"/>
</dbReference>
<dbReference type="NCBIfam" id="TIGR02550">
    <property type="entry name" value="flagell_flgL"/>
    <property type="match status" value="1"/>
</dbReference>
<dbReference type="PANTHER" id="PTHR42792:SF1">
    <property type="entry name" value="FLAGELLAR HOOK-ASSOCIATED PROTEIN 3"/>
    <property type="match status" value="1"/>
</dbReference>
<organism evidence="7 8">
    <name type="scientific">Candidatus Nitrospira neomarina</name>
    <dbReference type="NCBI Taxonomy" id="3020899"/>
    <lineage>
        <taxon>Bacteria</taxon>
        <taxon>Pseudomonadati</taxon>
        <taxon>Nitrospirota</taxon>
        <taxon>Nitrospiria</taxon>
        <taxon>Nitrospirales</taxon>
        <taxon>Nitrospiraceae</taxon>
        <taxon>Nitrospira</taxon>
    </lineage>
</organism>
<keyword evidence="8" id="KW-1185">Reference proteome</keyword>
<dbReference type="AlphaFoldDB" id="A0AA96GSM6"/>
<comment type="subcellular location">
    <subcellularLocation>
        <location evidence="1">Bacterial flagellum</location>
    </subcellularLocation>
</comment>
<dbReference type="Pfam" id="PF21158">
    <property type="entry name" value="flgK_1st_1"/>
    <property type="match status" value="1"/>
</dbReference>
<feature type="domain" description="Flagellar hook-associated protein 1 D2-like" evidence="6">
    <location>
        <begin position="158"/>
        <end position="237"/>
    </location>
</feature>
<protein>
    <submittedName>
        <fullName evidence="7">Flagellar hook-associated protein FlgL</fullName>
    </submittedName>
</protein>
<gene>
    <name evidence="7" type="primary">flgL</name>
    <name evidence="7" type="ORF">PQG83_03445</name>
</gene>
<feature type="domain" description="Flagellin N-terminal" evidence="4">
    <location>
        <begin position="12"/>
        <end position="140"/>
    </location>
</feature>
<dbReference type="Gene3D" id="1.20.1330.10">
    <property type="entry name" value="f41 fragment of flagellin, N-terminal domain"/>
    <property type="match status" value="2"/>
</dbReference>
<accession>A0AA96GSM6</accession>
<evidence type="ECO:0000259" key="6">
    <source>
        <dbReference type="Pfam" id="PF21158"/>
    </source>
</evidence>
<evidence type="ECO:0000259" key="5">
    <source>
        <dbReference type="Pfam" id="PF00700"/>
    </source>
</evidence>
<proteinExistence type="inferred from homology"/>
<dbReference type="RefSeq" id="WP_312746801.1">
    <property type="nucleotide sequence ID" value="NZ_CP116968.1"/>
</dbReference>
<dbReference type="Pfam" id="PF00700">
    <property type="entry name" value="Flagellin_C"/>
    <property type="match status" value="1"/>
</dbReference>